<organism evidence="1 2">
    <name type="scientific">Rubricoccus marinus</name>
    <dbReference type="NCBI Taxonomy" id="716817"/>
    <lineage>
        <taxon>Bacteria</taxon>
        <taxon>Pseudomonadati</taxon>
        <taxon>Rhodothermota</taxon>
        <taxon>Rhodothermia</taxon>
        <taxon>Rhodothermales</taxon>
        <taxon>Rubricoccaceae</taxon>
        <taxon>Rubricoccus</taxon>
    </lineage>
</organism>
<comment type="caution">
    <text evidence="1">The sequence shown here is derived from an EMBL/GenBank/DDBJ whole genome shotgun (WGS) entry which is preliminary data.</text>
</comment>
<proteinExistence type="predicted"/>
<sequence length="179" mass="19176">MSRIGRRVGQDIERQTGADVGGGISMSVGPVSLATVQLGAWAFAPESSKIPRQIGRHVASVKFSSRPIRGGFDGRLIEKPAYLDRYERGGWHPFVTVRDSSAAVWIMLRERGRNQEITNLLAIVAAEDNLMLTKVSGNLSSMIREAIALGTDGAFLGDALSQAGLIEDEAPDDSLDAAP</sequence>
<protein>
    <submittedName>
        <fullName evidence="1">Uncharacterized protein</fullName>
    </submittedName>
</protein>
<dbReference type="EMBL" id="MQWB01000001">
    <property type="protein sequence ID" value="OZC02632.1"/>
    <property type="molecule type" value="Genomic_DNA"/>
</dbReference>
<dbReference type="Proteomes" id="UP000216446">
    <property type="component" value="Unassembled WGS sequence"/>
</dbReference>
<evidence type="ECO:0000313" key="1">
    <source>
        <dbReference type="EMBL" id="OZC02632.1"/>
    </source>
</evidence>
<evidence type="ECO:0000313" key="2">
    <source>
        <dbReference type="Proteomes" id="UP000216446"/>
    </source>
</evidence>
<gene>
    <name evidence="1" type="ORF">BSZ36_06375</name>
</gene>
<keyword evidence="2" id="KW-1185">Reference proteome</keyword>
<dbReference type="AlphaFoldDB" id="A0A259TY01"/>
<reference evidence="1 2" key="1">
    <citation type="submission" date="2016-11" db="EMBL/GenBank/DDBJ databases">
        <title>Study of marine rhodopsin-containing bacteria.</title>
        <authorList>
            <person name="Yoshizawa S."/>
            <person name="Kumagai Y."/>
            <person name="Kogure K."/>
        </authorList>
    </citation>
    <scope>NUCLEOTIDE SEQUENCE [LARGE SCALE GENOMIC DNA]</scope>
    <source>
        <strain evidence="1 2">SG-29</strain>
    </source>
</reference>
<accession>A0A259TY01</accession>
<name>A0A259TY01_9BACT</name>
<dbReference type="InParanoid" id="A0A259TY01"/>